<keyword evidence="2" id="KW-1185">Reference proteome</keyword>
<proteinExistence type="predicted"/>
<organism evidence="1 2">
    <name type="scientific">Phytophthora palmivora</name>
    <dbReference type="NCBI Taxonomy" id="4796"/>
    <lineage>
        <taxon>Eukaryota</taxon>
        <taxon>Sar</taxon>
        <taxon>Stramenopiles</taxon>
        <taxon>Oomycota</taxon>
        <taxon>Peronosporomycetes</taxon>
        <taxon>Peronosporales</taxon>
        <taxon>Peronosporaceae</taxon>
        <taxon>Phytophthora</taxon>
    </lineage>
</organism>
<accession>A0A2P4X986</accession>
<dbReference type="OrthoDB" id="122348at2759"/>
<dbReference type="Proteomes" id="UP000237271">
    <property type="component" value="Unassembled WGS sequence"/>
</dbReference>
<dbReference type="AlphaFoldDB" id="A0A2P4X986"/>
<name>A0A2P4X986_9STRA</name>
<evidence type="ECO:0000313" key="1">
    <source>
        <dbReference type="EMBL" id="POM62096.1"/>
    </source>
</evidence>
<reference evidence="1 2" key="1">
    <citation type="journal article" date="2017" name="Genome Biol. Evol.">
        <title>Phytophthora megakarya and P. palmivora, closely related causal agents of cacao black pod rot, underwent increases in genome sizes and gene numbers by different mechanisms.</title>
        <authorList>
            <person name="Ali S.S."/>
            <person name="Shao J."/>
            <person name="Lary D.J."/>
            <person name="Kronmiller B."/>
            <person name="Shen D."/>
            <person name="Strem M.D."/>
            <person name="Amoako-Attah I."/>
            <person name="Akrofi A.Y."/>
            <person name="Begoude B.A."/>
            <person name="Ten Hoopen G.M."/>
            <person name="Coulibaly K."/>
            <person name="Kebe B.I."/>
            <person name="Melnick R.L."/>
            <person name="Guiltinan M.J."/>
            <person name="Tyler B.M."/>
            <person name="Meinhardt L.W."/>
            <person name="Bailey B.A."/>
        </authorList>
    </citation>
    <scope>NUCLEOTIDE SEQUENCE [LARGE SCALE GENOMIC DNA]</scope>
    <source>
        <strain evidence="2">sbr112.9</strain>
    </source>
</reference>
<gene>
    <name evidence="1" type="ORF">PHPALM_28786</name>
</gene>
<protein>
    <submittedName>
        <fullName evidence="1">Uncharacterized protein</fullName>
    </submittedName>
</protein>
<sequence length="177" mass="20286">MMRTRHGQCFTKDELGLFIRAIVENSPHSREIPENFPSKSYIQRFVVKHAVDFSSRRAQSLEVCRAKASTVENVDRHFNNFKEVISSVADIPTSRIWNLDETGMSPQTRSTRKKVLAAKHMRANVQESNDRTNVSALMVTNAIFRAEHFNMLGNIVFYFTHYQPTPHIFSNLRASGA</sequence>
<evidence type="ECO:0000313" key="2">
    <source>
        <dbReference type="Proteomes" id="UP000237271"/>
    </source>
</evidence>
<comment type="caution">
    <text evidence="1">The sequence shown here is derived from an EMBL/GenBank/DDBJ whole genome shotgun (WGS) entry which is preliminary data.</text>
</comment>
<dbReference type="EMBL" id="NCKW01015662">
    <property type="protein sequence ID" value="POM62096.1"/>
    <property type="molecule type" value="Genomic_DNA"/>
</dbReference>